<evidence type="ECO:0000313" key="7">
    <source>
        <dbReference type="Proteomes" id="UP001152797"/>
    </source>
</evidence>
<feature type="signal peptide" evidence="3">
    <location>
        <begin position="1"/>
        <end position="16"/>
    </location>
</feature>
<evidence type="ECO:0000313" key="6">
    <source>
        <dbReference type="EMBL" id="CAL4761941.1"/>
    </source>
</evidence>
<feature type="coiled-coil region" evidence="1">
    <location>
        <begin position="368"/>
        <end position="424"/>
    </location>
</feature>
<dbReference type="EMBL" id="CAMXCT010000147">
    <property type="protein sequence ID" value="CAI3974629.1"/>
    <property type="molecule type" value="Genomic_DNA"/>
</dbReference>
<reference evidence="5" key="2">
    <citation type="submission" date="2024-04" db="EMBL/GenBank/DDBJ databases">
        <authorList>
            <person name="Chen Y."/>
            <person name="Shah S."/>
            <person name="Dougan E. K."/>
            <person name="Thang M."/>
            <person name="Chan C."/>
        </authorList>
    </citation>
    <scope>NUCLEOTIDE SEQUENCE [LARGE SCALE GENOMIC DNA]</scope>
</reference>
<feature type="chain" id="PRO_5043271813" evidence="3">
    <location>
        <begin position="17"/>
        <end position="803"/>
    </location>
</feature>
<feature type="region of interest" description="Disordered" evidence="2">
    <location>
        <begin position="599"/>
        <end position="664"/>
    </location>
</feature>
<evidence type="ECO:0000256" key="2">
    <source>
        <dbReference type="SAM" id="MobiDB-lite"/>
    </source>
</evidence>
<dbReference type="AlphaFoldDB" id="A0A9P1FF30"/>
<keyword evidence="1" id="KW-0175">Coiled coil</keyword>
<dbReference type="EMBL" id="CAMXCT030000147">
    <property type="protein sequence ID" value="CAL4761941.1"/>
    <property type="molecule type" value="Genomic_DNA"/>
</dbReference>
<sequence>MVLLALGAWMLSSVTSQSGFVMNSATPRGSKVAMRGFKDDFYAWKETLSSEDQALLLKQAQNEFNKKFRASDEFKKSVSEDKIESFGKVLQKFFDNEREDYKKDVAMKTPDYDALQKKANQVAYDFSLKRAVIEVDRDADRRWSFATDKMKLAEDKDEVAPNSAPLEEMYLFANDGENHTNNVKQLENMKKAMEDASAPADAAKIKKMLDGFKIPAAGEDFAVKLPRKLIDDLKNTAGGIAAQKEGKSDSELDEMWWKQAGELVAGYYKQRAEVEKDVEGLKKFFRSQKDMPGKTKADIVKQIWKELPKHMDTPVAPLDEEMLVDLAKEPAVIEGEFKHSWGTAEKLYKSEAIDSFGNRYLLGVFENKADAEKAFDSWNKEYEQAGKDVKENLKNWAKQQEAELAEEQDSVDRIRKALEEARARPSRPRSAGVPMVDAFGVALKPRCGSPALAARHSRFAQEGRQLCHLAVKQGRALEESAQLGVGNPGREAAQEPLELRPTAPPGRAAGVAAGRAMALLAAAAPRAPSPEEKVPASKFATAPGKISPEPEEAVLMRSAPEVLQLASAVHERSSGSETLCFGTPLLGNERGWELHVPEPEAKTSTRSQEWPEMAPVEKATKVTSPKHALPDVPGAPRGRHLKVDDARPLPKSTSPVSRSPRKTVVTGGNTVAAPVTPVVLPPAQSKEETMWAEEVPFPVPALPDRIAWPSRFAHIAVATRRGRSVTPPRQAPGESWRPEHLPVECLIRCRRRKKGPKEKLLVLPCLANLDDPRFQHLFETLEAEQPDLMSESMLHLQGCGRVN</sequence>
<evidence type="ECO:0000313" key="5">
    <source>
        <dbReference type="EMBL" id="CAL1128004.1"/>
    </source>
</evidence>
<keyword evidence="3" id="KW-0732">Signal</keyword>
<dbReference type="EMBL" id="CAMXCT020000147">
    <property type="protein sequence ID" value="CAL1128004.1"/>
    <property type="molecule type" value="Genomic_DNA"/>
</dbReference>
<name>A0A9P1FF30_9DINO</name>
<organism evidence="4">
    <name type="scientific">Cladocopium goreaui</name>
    <dbReference type="NCBI Taxonomy" id="2562237"/>
    <lineage>
        <taxon>Eukaryota</taxon>
        <taxon>Sar</taxon>
        <taxon>Alveolata</taxon>
        <taxon>Dinophyceae</taxon>
        <taxon>Suessiales</taxon>
        <taxon>Symbiodiniaceae</taxon>
        <taxon>Cladocopium</taxon>
    </lineage>
</organism>
<reference evidence="4" key="1">
    <citation type="submission" date="2022-10" db="EMBL/GenBank/DDBJ databases">
        <authorList>
            <person name="Chen Y."/>
            <person name="Dougan E. K."/>
            <person name="Chan C."/>
            <person name="Rhodes N."/>
            <person name="Thang M."/>
        </authorList>
    </citation>
    <scope>NUCLEOTIDE SEQUENCE</scope>
</reference>
<evidence type="ECO:0000256" key="3">
    <source>
        <dbReference type="SAM" id="SignalP"/>
    </source>
</evidence>
<proteinExistence type="predicted"/>
<evidence type="ECO:0000313" key="4">
    <source>
        <dbReference type="EMBL" id="CAI3974629.1"/>
    </source>
</evidence>
<dbReference type="Proteomes" id="UP001152797">
    <property type="component" value="Unassembled WGS sequence"/>
</dbReference>
<accession>A0A9P1FF30</accession>
<keyword evidence="7" id="KW-1185">Reference proteome</keyword>
<evidence type="ECO:0000256" key="1">
    <source>
        <dbReference type="SAM" id="Coils"/>
    </source>
</evidence>
<comment type="caution">
    <text evidence="4">The sequence shown here is derived from an EMBL/GenBank/DDBJ whole genome shotgun (WGS) entry which is preliminary data.</text>
</comment>
<protein>
    <submittedName>
        <fullName evidence="6">Tyrosyl-DNA phosphodiesterase 2</fullName>
    </submittedName>
</protein>
<gene>
    <name evidence="4" type="ORF">C1SCF055_LOCUS3017</name>
</gene>